<keyword evidence="3" id="KW-1185">Reference proteome</keyword>
<evidence type="ECO:0000313" key="3">
    <source>
        <dbReference type="Proteomes" id="UP000248544"/>
    </source>
</evidence>
<name>A0A2W2FE29_9ACTN</name>
<evidence type="ECO:0000256" key="1">
    <source>
        <dbReference type="SAM" id="Phobius"/>
    </source>
</evidence>
<comment type="caution">
    <text evidence="2">The sequence shown here is derived from an EMBL/GenBank/DDBJ whole genome shotgun (WGS) entry which is preliminary data.</text>
</comment>
<keyword evidence="1" id="KW-1133">Transmembrane helix</keyword>
<dbReference type="EMBL" id="POUA01000270">
    <property type="protein sequence ID" value="PZG35436.1"/>
    <property type="molecule type" value="Genomic_DNA"/>
</dbReference>
<feature type="transmembrane region" description="Helical" evidence="1">
    <location>
        <begin position="101"/>
        <end position="120"/>
    </location>
</feature>
<evidence type="ECO:0000313" key="2">
    <source>
        <dbReference type="EMBL" id="PZG35436.1"/>
    </source>
</evidence>
<gene>
    <name evidence="2" type="ORF">C1I98_27390</name>
</gene>
<dbReference type="AlphaFoldDB" id="A0A2W2FE29"/>
<feature type="transmembrane region" description="Helical" evidence="1">
    <location>
        <begin position="279"/>
        <end position="299"/>
    </location>
</feature>
<accession>A0A2W2FE29</accession>
<feature type="transmembrane region" description="Helical" evidence="1">
    <location>
        <begin position="417"/>
        <end position="436"/>
    </location>
</feature>
<evidence type="ECO:0008006" key="4">
    <source>
        <dbReference type="Google" id="ProtNLM"/>
    </source>
</evidence>
<dbReference type="Proteomes" id="UP000248544">
    <property type="component" value="Unassembled WGS sequence"/>
</dbReference>
<organism evidence="2 3">
    <name type="scientific">Spongiactinospora gelatinilytica</name>
    <dbReference type="NCBI Taxonomy" id="2666298"/>
    <lineage>
        <taxon>Bacteria</taxon>
        <taxon>Bacillati</taxon>
        <taxon>Actinomycetota</taxon>
        <taxon>Actinomycetes</taxon>
        <taxon>Streptosporangiales</taxon>
        <taxon>Streptosporangiaceae</taxon>
        <taxon>Spongiactinospora</taxon>
    </lineage>
</organism>
<keyword evidence="1" id="KW-0812">Transmembrane</keyword>
<feature type="transmembrane region" description="Helical" evidence="1">
    <location>
        <begin position="248"/>
        <end position="267"/>
    </location>
</feature>
<proteinExistence type="predicted"/>
<protein>
    <recommendedName>
        <fullName evidence="4">Fenitrothion hydrolase</fullName>
    </recommendedName>
</protein>
<feature type="transmembrane region" description="Helical" evidence="1">
    <location>
        <begin position="68"/>
        <end position="89"/>
    </location>
</feature>
<feature type="transmembrane region" description="Helical" evidence="1">
    <location>
        <begin position="15"/>
        <end position="38"/>
    </location>
</feature>
<sequence>MILAHGIGGRADLPIPMWLALYTGAGAVLIAFFAVSVLRPRPRPRSASAGVSLPGVVRKAADARGFRLALRACGLAGFGLLLATAWLGVDDPAANPAPAWFYVWFWVGLIPAALLFGPIWRLVNPLRSLSALARRCLPKALRRDGPPERLGHLPAPAGMVAFLWLELASPHPGSPRAVALFVTVYAVAHTVGGAVYGPRWFDRADTFEVYSGLLATLAPLGRDPGGRLVLRTPAAGLRAGRADAGHTALALVVLGGTMYDGLSRLSLWIDLTRAVGRPAATLLGTAALGLVIALNFLAYRDALRLTRPCLRPSATAPDHQFTHSLVPLMVGYGVAHYFSFAVFEGQRGWLLATDPFGRGWDLLGVGGAGVDYTVLAPSLIVVVQIAAIVLGHIAGVVSAHDRALAVVRPGDLRTGQYPMLTLMVVYTGIGITLMSAG</sequence>
<feature type="transmembrane region" description="Helical" evidence="1">
    <location>
        <begin position="374"/>
        <end position="397"/>
    </location>
</feature>
<reference evidence="2 3" key="1">
    <citation type="submission" date="2018-01" db="EMBL/GenBank/DDBJ databases">
        <title>Draft genome sequence of Sphaerisporangium sp. 7K107.</title>
        <authorList>
            <person name="Sahin N."/>
            <person name="Saygin H."/>
            <person name="Ay H."/>
        </authorList>
    </citation>
    <scope>NUCLEOTIDE SEQUENCE [LARGE SCALE GENOMIC DNA]</scope>
    <source>
        <strain evidence="2 3">7K107</strain>
    </source>
</reference>
<feature type="transmembrane region" description="Helical" evidence="1">
    <location>
        <begin position="320"/>
        <end position="343"/>
    </location>
</feature>
<keyword evidence="1" id="KW-0472">Membrane</keyword>